<dbReference type="PROSITE" id="PS51003">
    <property type="entry name" value="CYTB_CTER"/>
    <property type="match status" value="1"/>
</dbReference>
<evidence type="ECO:0000256" key="5">
    <source>
        <dbReference type="ARBA" id="ARBA00022989"/>
    </source>
</evidence>
<gene>
    <name evidence="9" type="ORF">Lalb_Chr18g0049681</name>
</gene>
<evidence type="ECO:0000256" key="2">
    <source>
        <dbReference type="ARBA" id="ARBA00022448"/>
    </source>
</evidence>
<dbReference type="GO" id="GO:0016020">
    <property type="term" value="C:membrane"/>
    <property type="evidence" value="ECO:0007669"/>
    <property type="project" value="UniProtKB-SubCell"/>
</dbReference>
<feature type="transmembrane region" description="Helical" evidence="7">
    <location>
        <begin position="20"/>
        <end position="44"/>
    </location>
</feature>
<keyword evidence="4" id="KW-0249">Electron transport</keyword>
<name>A0A6A4NXG2_LUPAL</name>
<keyword evidence="6 7" id="KW-0472">Membrane</keyword>
<protein>
    <submittedName>
        <fullName evidence="9">Putative quinol--cytochrome-c reductase</fullName>
    </submittedName>
</protein>
<proteinExistence type="predicted"/>
<evidence type="ECO:0000256" key="1">
    <source>
        <dbReference type="ARBA" id="ARBA00004141"/>
    </source>
</evidence>
<comment type="subcellular location">
    <subcellularLocation>
        <location evidence="1">Membrane</location>
        <topology evidence="1">Multi-pass membrane protein</topology>
    </subcellularLocation>
</comment>
<dbReference type="GO" id="GO:0022900">
    <property type="term" value="P:electron transport chain"/>
    <property type="evidence" value="ECO:0007669"/>
    <property type="project" value="UniProtKB-UniRule"/>
</dbReference>
<comment type="caution">
    <text evidence="9">The sequence shown here is derived from an EMBL/GenBank/DDBJ whole genome shotgun (WGS) entry which is preliminary data.</text>
</comment>
<accession>A0A6A4NXG2</accession>
<keyword evidence="5 7" id="KW-1133">Transmembrane helix</keyword>
<dbReference type="SUPFAM" id="SSF81648">
    <property type="entry name" value="a domain/subunit of cytochrome bc1 complex (Ubiquinol-cytochrome c reductase)"/>
    <property type="match status" value="1"/>
</dbReference>
<dbReference type="GO" id="GO:0016491">
    <property type="term" value="F:oxidoreductase activity"/>
    <property type="evidence" value="ECO:0007669"/>
    <property type="project" value="UniProtKB-UniRule"/>
</dbReference>
<reference evidence="10" key="1">
    <citation type="journal article" date="2020" name="Nat. Commun.">
        <title>Genome sequence of the cluster root forming white lupin.</title>
        <authorList>
            <person name="Hufnagel B."/>
            <person name="Marques A."/>
            <person name="Soriano A."/>
            <person name="Marques L."/>
            <person name="Divol F."/>
            <person name="Doumas P."/>
            <person name="Sallet E."/>
            <person name="Mancinotti D."/>
            <person name="Carrere S."/>
            <person name="Marande W."/>
            <person name="Arribat S."/>
            <person name="Keller J."/>
            <person name="Huneau C."/>
            <person name="Blein T."/>
            <person name="Aime D."/>
            <person name="Laguerre M."/>
            <person name="Taylor J."/>
            <person name="Schubert V."/>
            <person name="Nelson M."/>
            <person name="Geu-Flores F."/>
            <person name="Crespi M."/>
            <person name="Gallardo-Guerrero K."/>
            <person name="Delaux P.-M."/>
            <person name="Salse J."/>
            <person name="Berges H."/>
            <person name="Guyot R."/>
            <person name="Gouzy J."/>
            <person name="Peret B."/>
        </authorList>
    </citation>
    <scope>NUCLEOTIDE SEQUENCE [LARGE SCALE GENOMIC DNA]</scope>
    <source>
        <strain evidence="10">cv. Amiga</strain>
    </source>
</reference>
<dbReference type="GO" id="GO:0009055">
    <property type="term" value="F:electron transfer activity"/>
    <property type="evidence" value="ECO:0007669"/>
    <property type="project" value="InterPro"/>
</dbReference>
<evidence type="ECO:0000256" key="6">
    <source>
        <dbReference type="ARBA" id="ARBA00023136"/>
    </source>
</evidence>
<evidence type="ECO:0000256" key="4">
    <source>
        <dbReference type="ARBA" id="ARBA00022982"/>
    </source>
</evidence>
<dbReference type="EMBL" id="WOCE01000018">
    <property type="protein sequence ID" value="KAE9594052.1"/>
    <property type="molecule type" value="Genomic_DNA"/>
</dbReference>
<dbReference type="Gene3D" id="1.10.287.980">
    <property type="entry name" value="plastocyanin oxidoreductase"/>
    <property type="match status" value="1"/>
</dbReference>
<evidence type="ECO:0000259" key="8">
    <source>
        <dbReference type="PROSITE" id="PS51003"/>
    </source>
</evidence>
<feature type="domain" description="Cytochrome b/b6 C-terminal region profile" evidence="8">
    <location>
        <begin position="1"/>
        <end position="91"/>
    </location>
</feature>
<dbReference type="InterPro" id="IPR005798">
    <property type="entry name" value="Cyt_b/b6_C"/>
</dbReference>
<dbReference type="OrthoDB" id="810047at2759"/>
<keyword evidence="2" id="KW-0813">Transport</keyword>
<evidence type="ECO:0000256" key="7">
    <source>
        <dbReference type="SAM" id="Phobius"/>
    </source>
</evidence>
<sequence>MIGEPVDPFATPLEILSEWYFFPVLLILLIVSNKLLRVLLMVLVPVRLLTVPFLENVNKFQNQFRCPNSHNRLFNWYYSGLVGGYWNNIIY</sequence>
<organism evidence="9 10">
    <name type="scientific">Lupinus albus</name>
    <name type="common">White lupine</name>
    <name type="synonym">Lupinus termis</name>
    <dbReference type="NCBI Taxonomy" id="3870"/>
    <lineage>
        <taxon>Eukaryota</taxon>
        <taxon>Viridiplantae</taxon>
        <taxon>Streptophyta</taxon>
        <taxon>Embryophyta</taxon>
        <taxon>Tracheophyta</taxon>
        <taxon>Spermatophyta</taxon>
        <taxon>Magnoliopsida</taxon>
        <taxon>eudicotyledons</taxon>
        <taxon>Gunneridae</taxon>
        <taxon>Pentapetalae</taxon>
        <taxon>rosids</taxon>
        <taxon>fabids</taxon>
        <taxon>Fabales</taxon>
        <taxon>Fabaceae</taxon>
        <taxon>Papilionoideae</taxon>
        <taxon>50 kb inversion clade</taxon>
        <taxon>genistoids sensu lato</taxon>
        <taxon>core genistoids</taxon>
        <taxon>Genisteae</taxon>
        <taxon>Lupinus</taxon>
    </lineage>
</organism>
<dbReference type="InterPro" id="IPR036150">
    <property type="entry name" value="Cyt_b/b6_C_sf"/>
</dbReference>
<evidence type="ECO:0000313" key="10">
    <source>
        <dbReference type="Proteomes" id="UP000447434"/>
    </source>
</evidence>
<dbReference type="Proteomes" id="UP000447434">
    <property type="component" value="Chromosome 18"/>
</dbReference>
<keyword evidence="10" id="KW-1185">Reference proteome</keyword>
<dbReference type="AlphaFoldDB" id="A0A6A4NXG2"/>
<evidence type="ECO:0000313" key="9">
    <source>
        <dbReference type="EMBL" id="KAE9594052.1"/>
    </source>
</evidence>
<keyword evidence="3 7" id="KW-0812">Transmembrane</keyword>
<dbReference type="Pfam" id="PF00032">
    <property type="entry name" value="Cytochrom_B_C"/>
    <property type="match status" value="1"/>
</dbReference>
<evidence type="ECO:0000256" key="3">
    <source>
        <dbReference type="ARBA" id="ARBA00022692"/>
    </source>
</evidence>